<dbReference type="InterPro" id="IPR001667">
    <property type="entry name" value="DDH_dom"/>
</dbReference>
<dbReference type="InterPro" id="IPR038763">
    <property type="entry name" value="DHH_sf"/>
</dbReference>
<keyword evidence="4" id="KW-1185">Reference proteome</keyword>
<dbReference type="AlphaFoldDB" id="A0A285U3Q5"/>
<sequence length="314" mass="35780">MKRKIIEAIEKYDTIIIHRHVRPDPDAYGSQIGLKTIISTNYPEKNVYAVGDHDESLTFLAKPDQVDDETFSGALIIVTDTANTERIDDNRYSTGDFLVKIDHHPNDDQYGDLLWVDCEASSVSEMIYELFVEGREYKGWTLSDEAARLLFAGIVGDTGRFIFPSATEKTFEIAGHLIRYKFNRTELFDGMYEKDHKLLKLQGYLYQNYHFDENGAVYIKLTKEILEQFDATPSDTSLLVGSFGDIKGVCAWVIFVEEDCQIRVRLRSKGPIINELAKKYNGGGHPLASGATVYSWEEADKVISELKEICRKYK</sequence>
<evidence type="ECO:0000259" key="2">
    <source>
        <dbReference type="Pfam" id="PF02272"/>
    </source>
</evidence>
<dbReference type="Pfam" id="PF02272">
    <property type="entry name" value="DHHA1"/>
    <property type="match status" value="1"/>
</dbReference>
<evidence type="ECO:0000259" key="1">
    <source>
        <dbReference type="Pfam" id="PF01368"/>
    </source>
</evidence>
<dbReference type="Proteomes" id="UP000219252">
    <property type="component" value="Unassembled WGS sequence"/>
</dbReference>
<dbReference type="PANTHER" id="PTHR47618:SF1">
    <property type="entry name" value="BIFUNCTIONAL OLIGORIBONUCLEASE AND PAP PHOSPHATASE NRNA"/>
    <property type="match status" value="1"/>
</dbReference>
<dbReference type="SUPFAM" id="SSF64182">
    <property type="entry name" value="DHH phosphoesterases"/>
    <property type="match status" value="1"/>
</dbReference>
<dbReference type="PANTHER" id="PTHR47618">
    <property type="entry name" value="BIFUNCTIONAL OLIGORIBONUCLEASE AND PAP PHOSPHATASE NRNA"/>
    <property type="match status" value="1"/>
</dbReference>
<dbReference type="InterPro" id="IPR003156">
    <property type="entry name" value="DHHA1_dom"/>
</dbReference>
<proteinExistence type="predicted"/>
<name>A0A285U3Q5_9BACL</name>
<organism evidence="3 4">
    <name type="scientific">Ureibacillus acetophenoni</name>
    <dbReference type="NCBI Taxonomy" id="614649"/>
    <lineage>
        <taxon>Bacteria</taxon>
        <taxon>Bacillati</taxon>
        <taxon>Bacillota</taxon>
        <taxon>Bacilli</taxon>
        <taxon>Bacillales</taxon>
        <taxon>Caryophanaceae</taxon>
        <taxon>Ureibacillus</taxon>
    </lineage>
</organism>
<evidence type="ECO:0000313" key="3">
    <source>
        <dbReference type="EMBL" id="SOC36574.1"/>
    </source>
</evidence>
<dbReference type="InterPro" id="IPR051319">
    <property type="entry name" value="Oligoribo/pAp-PDE_c-di-AMP_PDE"/>
</dbReference>
<dbReference type="GO" id="GO:0003676">
    <property type="term" value="F:nucleic acid binding"/>
    <property type="evidence" value="ECO:0007669"/>
    <property type="project" value="InterPro"/>
</dbReference>
<accession>A0A285U3Q5</accession>
<dbReference type="RefSeq" id="WP_097148547.1">
    <property type="nucleotide sequence ID" value="NZ_OBQC01000002.1"/>
</dbReference>
<dbReference type="OrthoDB" id="9803668at2"/>
<dbReference type="Gene3D" id="3.10.310.30">
    <property type="match status" value="1"/>
</dbReference>
<gene>
    <name evidence="3" type="ORF">SAMN05877842_102499</name>
</gene>
<protein>
    <submittedName>
        <fullName evidence="3">Phosphoesterase RecJ-like protein</fullName>
    </submittedName>
</protein>
<feature type="domain" description="DHHA1" evidence="2">
    <location>
        <begin position="225"/>
        <end position="311"/>
    </location>
</feature>
<dbReference type="Pfam" id="PF01368">
    <property type="entry name" value="DHH"/>
    <property type="match status" value="1"/>
</dbReference>
<reference evidence="4" key="1">
    <citation type="submission" date="2017-08" db="EMBL/GenBank/DDBJ databases">
        <authorList>
            <person name="Varghese N."/>
            <person name="Submissions S."/>
        </authorList>
    </citation>
    <scope>NUCLEOTIDE SEQUENCE [LARGE SCALE GENOMIC DNA]</scope>
    <source>
        <strain evidence="4">JC23</strain>
    </source>
</reference>
<feature type="domain" description="DDH" evidence="1">
    <location>
        <begin position="15"/>
        <end position="154"/>
    </location>
</feature>
<evidence type="ECO:0000313" key="4">
    <source>
        <dbReference type="Proteomes" id="UP000219252"/>
    </source>
</evidence>
<dbReference type="EMBL" id="OBQC01000002">
    <property type="protein sequence ID" value="SOC36574.1"/>
    <property type="molecule type" value="Genomic_DNA"/>
</dbReference>
<dbReference type="Gene3D" id="3.90.1640.10">
    <property type="entry name" value="inorganic pyrophosphatase (n-terminal core)"/>
    <property type="match status" value="1"/>
</dbReference>